<dbReference type="AlphaFoldDB" id="A0A6B8VY26"/>
<keyword evidence="4" id="KW-1185">Reference proteome</keyword>
<feature type="transmembrane region" description="Helical" evidence="2">
    <location>
        <begin position="130"/>
        <end position="148"/>
    </location>
</feature>
<sequence>MTESTKQSAEELARRERVAAQRIDMSGYRAPLWGGAVAIAASWFLPYTGHLTGLDIALITQRSIDYGISTPERVFVWLCALGPVALTLISYLRKSTQLAQIAWVLSGISMFFSIFAIWMRQTRDQGSGVGVGLILAALAVLFVVYGLYNVVTMRSDEQEEIAELRRKEIYVDPVAQEQREKFGAKNSQLADDRGPIDDRRSRRKR</sequence>
<feature type="compositionally biased region" description="Basic and acidic residues" evidence="1">
    <location>
        <begin position="190"/>
        <end position="205"/>
    </location>
</feature>
<reference evidence="4" key="1">
    <citation type="submission" date="2019-11" db="EMBL/GenBank/DDBJ databases">
        <title>Complete genome sequence of Corynebacterium kalinowskii 1959, a novel Corynebacterium species isolated from soil of a small paddock in Vilsendorf, Germany.</title>
        <authorList>
            <person name="Schaffert L."/>
            <person name="Ruwe M."/>
            <person name="Milse J."/>
            <person name="Hanuschka K."/>
            <person name="Ortseifen V."/>
            <person name="Droste J."/>
            <person name="Brandt D."/>
            <person name="Schlueter L."/>
            <person name="Kutter Y."/>
            <person name="Vinke S."/>
            <person name="Viehoefer P."/>
            <person name="Jacob L."/>
            <person name="Luebke N.-C."/>
            <person name="Schulte-Berndt E."/>
            <person name="Hain C."/>
            <person name="Linder M."/>
            <person name="Schmidt P."/>
            <person name="Wollenschlaeger L."/>
            <person name="Luttermann T."/>
            <person name="Thieme E."/>
            <person name="Hassa J."/>
            <person name="Haak M."/>
            <person name="Wittchen M."/>
            <person name="Mentz A."/>
            <person name="Persicke M."/>
            <person name="Busche T."/>
            <person name="Ruckert C."/>
        </authorList>
    </citation>
    <scope>NUCLEOTIDE SEQUENCE [LARGE SCALE GENOMIC DNA]</scope>
    <source>
        <strain evidence="4">1959</strain>
    </source>
</reference>
<feature type="transmembrane region" description="Helical" evidence="2">
    <location>
        <begin position="98"/>
        <end position="118"/>
    </location>
</feature>
<dbReference type="KEGG" id="ckw:CKALI_06790"/>
<evidence type="ECO:0000313" key="3">
    <source>
        <dbReference type="EMBL" id="QGU02220.1"/>
    </source>
</evidence>
<protein>
    <submittedName>
        <fullName evidence="3">Uncharacterized protein</fullName>
    </submittedName>
</protein>
<organism evidence="3 4">
    <name type="scientific">Corynebacterium kalinowskii</name>
    <dbReference type="NCBI Taxonomy" id="2675216"/>
    <lineage>
        <taxon>Bacteria</taxon>
        <taxon>Bacillati</taxon>
        <taxon>Actinomycetota</taxon>
        <taxon>Actinomycetes</taxon>
        <taxon>Mycobacteriales</taxon>
        <taxon>Corynebacteriaceae</taxon>
        <taxon>Corynebacterium</taxon>
    </lineage>
</organism>
<keyword evidence="2" id="KW-0472">Membrane</keyword>
<accession>A0A6B8VY26</accession>
<gene>
    <name evidence="3" type="ORF">CKALI_06790</name>
</gene>
<evidence type="ECO:0000313" key="4">
    <source>
        <dbReference type="Proteomes" id="UP000427071"/>
    </source>
</evidence>
<keyword evidence="2" id="KW-0812">Transmembrane</keyword>
<evidence type="ECO:0000256" key="1">
    <source>
        <dbReference type="SAM" id="MobiDB-lite"/>
    </source>
</evidence>
<dbReference type="EMBL" id="CP046452">
    <property type="protein sequence ID" value="QGU02220.1"/>
    <property type="molecule type" value="Genomic_DNA"/>
</dbReference>
<feature type="region of interest" description="Disordered" evidence="1">
    <location>
        <begin position="178"/>
        <end position="205"/>
    </location>
</feature>
<dbReference type="RefSeq" id="WP_156192560.1">
    <property type="nucleotide sequence ID" value="NZ_CP046452.1"/>
</dbReference>
<feature type="transmembrane region" description="Helical" evidence="2">
    <location>
        <begin position="74"/>
        <end position="92"/>
    </location>
</feature>
<dbReference type="Proteomes" id="UP000427071">
    <property type="component" value="Chromosome"/>
</dbReference>
<feature type="transmembrane region" description="Helical" evidence="2">
    <location>
        <begin position="32"/>
        <end position="53"/>
    </location>
</feature>
<keyword evidence="2" id="KW-1133">Transmembrane helix</keyword>
<proteinExistence type="predicted"/>
<evidence type="ECO:0000256" key="2">
    <source>
        <dbReference type="SAM" id="Phobius"/>
    </source>
</evidence>
<name>A0A6B8VY26_9CORY</name>